<dbReference type="Proteomes" id="UP000838100">
    <property type="component" value="Unassembled WGS sequence"/>
</dbReference>
<evidence type="ECO:0000256" key="2">
    <source>
        <dbReference type="ARBA" id="ARBA00022448"/>
    </source>
</evidence>
<evidence type="ECO:0000256" key="1">
    <source>
        <dbReference type="ARBA" id="ARBA00004571"/>
    </source>
</evidence>
<dbReference type="SUPFAM" id="SSF56935">
    <property type="entry name" value="Porins"/>
    <property type="match status" value="1"/>
</dbReference>
<evidence type="ECO:0000256" key="11">
    <source>
        <dbReference type="PROSITE-ProRule" id="PRU01360"/>
    </source>
</evidence>
<keyword evidence="10 11" id="KW-0998">Cell outer membrane</keyword>
<feature type="signal peptide" evidence="13">
    <location>
        <begin position="1"/>
        <end position="20"/>
    </location>
</feature>
<evidence type="ECO:0000259" key="14">
    <source>
        <dbReference type="Pfam" id="PF00593"/>
    </source>
</evidence>
<name>A0ABN8EFZ8_9GAMM</name>
<keyword evidence="6" id="KW-0408">Iron</keyword>
<comment type="similarity">
    <text evidence="11 12">Belongs to the TonB-dependent receptor family.</text>
</comment>
<dbReference type="PANTHER" id="PTHR32552:SF81">
    <property type="entry name" value="TONB-DEPENDENT OUTER MEMBRANE RECEPTOR"/>
    <property type="match status" value="1"/>
</dbReference>
<evidence type="ECO:0000313" key="16">
    <source>
        <dbReference type="EMBL" id="CAH0991201.1"/>
    </source>
</evidence>
<evidence type="ECO:0000256" key="5">
    <source>
        <dbReference type="ARBA" id="ARBA00022692"/>
    </source>
</evidence>
<keyword evidence="2 11" id="KW-0813">Transport</keyword>
<evidence type="ECO:0000256" key="6">
    <source>
        <dbReference type="ARBA" id="ARBA00023004"/>
    </source>
</evidence>
<evidence type="ECO:0000256" key="4">
    <source>
        <dbReference type="ARBA" id="ARBA00022496"/>
    </source>
</evidence>
<evidence type="ECO:0000256" key="12">
    <source>
        <dbReference type="RuleBase" id="RU003357"/>
    </source>
</evidence>
<keyword evidence="9 11" id="KW-0472">Membrane</keyword>
<dbReference type="PROSITE" id="PS52016">
    <property type="entry name" value="TONB_DEPENDENT_REC_3"/>
    <property type="match status" value="1"/>
</dbReference>
<keyword evidence="4" id="KW-0410">Iron transport</keyword>
<proteinExistence type="inferred from homology"/>
<evidence type="ECO:0000256" key="7">
    <source>
        <dbReference type="ARBA" id="ARBA00023065"/>
    </source>
</evidence>
<keyword evidence="13" id="KW-0732">Signal</keyword>
<dbReference type="Pfam" id="PF07715">
    <property type="entry name" value="Plug"/>
    <property type="match status" value="1"/>
</dbReference>
<comment type="caution">
    <text evidence="16">The sequence shown here is derived from an EMBL/GenBank/DDBJ whole genome shotgun (WGS) entry which is preliminary data.</text>
</comment>
<evidence type="ECO:0000256" key="3">
    <source>
        <dbReference type="ARBA" id="ARBA00022452"/>
    </source>
</evidence>
<accession>A0ABN8EFZ8</accession>
<comment type="subcellular location">
    <subcellularLocation>
        <location evidence="1 11">Cell outer membrane</location>
        <topology evidence="1 11">Multi-pass membrane protein</topology>
    </subcellularLocation>
</comment>
<dbReference type="EMBL" id="CAKLPX010000001">
    <property type="protein sequence ID" value="CAH0991201.1"/>
    <property type="molecule type" value="Genomic_DNA"/>
</dbReference>
<organism evidence="16 17">
    <name type="scientific">Sinobacterium norvegicum</name>
    <dbReference type="NCBI Taxonomy" id="1641715"/>
    <lineage>
        <taxon>Bacteria</taxon>
        <taxon>Pseudomonadati</taxon>
        <taxon>Pseudomonadota</taxon>
        <taxon>Gammaproteobacteria</taxon>
        <taxon>Cellvibrionales</taxon>
        <taxon>Spongiibacteraceae</taxon>
        <taxon>Sinobacterium</taxon>
    </lineage>
</organism>
<evidence type="ECO:0000256" key="9">
    <source>
        <dbReference type="ARBA" id="ARBA00023136"/>
    </source>
</evidence>
<dbReference type="InterPro" id="IPR039426">
    <property type="entry name" value="TonB-dep_rcpt-like"/>
</dbReference>
<evidence type="ECO:0000256" key="13">
    <source>
        <dbReference type="SAM" id="SignalP"/>
    </source>
</evidence>
<keyword evidence="7" id="KW-0406">Ion transport</keyword>
<reference evidence="16" key="1">
    <citation type="submission" date="2021-12" db="EMBL/GenBank/DDBJ databases">
        <authorList>
            <person name="Rodrigo-Torres L."/>
            <person name="Arahal R. D."/>
            <person name="Lucena T."/>
        </authorList>
    </citation>
    <scope>NUCLEOTIDE SEQUENCE</scope>
    <source>
        <strain evidence="16">CECT 8267</strain>
    </source>
</reference>
<keyword evidence="5 11" id="KW-0812">Transmembrane</keyword>
<sequence length="778" mass="84822">MLKKATLSLAILAVVANVQAQDMMLEEVIVTAQKRSQSLQDVPISITAMTGESLDQYNITNVADLSSSIPNLTATDGVISNAIYIRGVGTGANQGFEQSVGTFVDGVYRGRAALASTAFFDLERIEVLRGPQGVLFGKSVIGGAISSTTAKPTEEFEAKVTALYEPEYNSKEVQGIVSGGLTDSLSGRLAVRGYQSDGFMENTTLNKDQPSKDDQTIRGSLVWDMSDTVTATLQVEHSQFEQDGLPLQLSGSDAGGKYAGETSFDLKRSAGSEEFRDTEVNNVILTLDASAGDYELKSITGYSAYDYRDALDADGGSVSPLSKTDADILQSGGTVSTRSAYDTIDQFGDEEYEQWSQEFRIVSPGGETIDWLAGAYFDYSELSFSNDTDLDLADSLSLLYDRLPQFTEDQINQLATYGLASSGRDFYQEAYTAAAFGQGTWNIQDNLRATLGLRYTYEKKKAERKVGIDYYKTTDAITNPTSILIWETVLQAERHDNQDSFTDKYVTPSLNVQWDYSDENMAYISFSQGQKSGGFDVKGNYSSATQPWQFEPEKATSYELGTKMRLLEGAAELNAAIFYTDYTDLQTSSFDGGTGYYVINAGEATIQGVEVDGRWLVAEGLTLNGSVGYLDFNFDEFEDGPCNASGSTPPSTGDSCDLSGMENIYTPEFSASLGFDYSQFIASNLMWRVSGNASFTDNQYTAFNLDPNSESAAYTLYDMTVALTDAEGDWSVAVIGKNLSDVRRATFTSDTPLTQGYESYNQVTLAPRTVALQGIYNF</sequence>
<dbReference type="PANTHER" id="PTHR32552">
    <property type="entry name" value="FERRICHROME IRON RECEPTOR-RELATED"/>
    <property type="match status" value="1"/>
</dbReference>
<keyword evidence="8 12" id="KW-0798">TonB box</keyword>
<feature type="domain" description="TonB-dependent receptor-like beta-barrel" evidence="14">
    <location>
        <begin position="264"/>
        <end position="739"/>
    </location>
</feature>
<protein>
    <submittedName>
        <fullName evidence="16">Pesticin receptor</fullName>
    </submittedName>
</protein>
<gene>
    <name evidence="16" type="primary">fyuA_2</name>
    <name evidence="16" type="ORF">SIN8267_01303</name>
</gene>
<dbReference type="Gene3D" id="2.40.170.20">
    <property type="entry name" value="TonB-dependent receptor, beta-barrel domain"/>
    <property type="match status" value="1"/>
</dbReference>
<keyword evidence="17" id="KW-1185">Reference proteome</keyword>
<dbReference type="Pfam" id="PF00593">
    <property type="entry name" value="TonB_dep_Rec_b-barrel"/>
    <property type="match status" value="1"/>
</dbReference>
<feature type="chain" id="PRO_5045825888" evidence="13">
    <location>
        <begin position="21"/>
        <end position="778"/>
    </location>
</feature>
<dbReference type="RefSeq" id="WP_237443858.1">
    <property type="nucleotide sequence ID" value="NZ_CAKLPX010000001.1"/>
</dbReference>
<dbReference type="InterPro" id="IPR036942">
    <property type="entry name" value="Beta-barrel_TonB_sf"/>
</dbReference>
<feature type="domain" description="TonB-dependent receptor plug" evidence="15">
    <location>
        <begin position="39"/>
        <end position="144"/>
    </location>
</feature>
<dbReference type="InterPro" id="IPR012910">
    <property type="entry name" value="Plug_dom"/>
</dbReference>
<evidence type="ECO:0000313" key="17">
    <source>
        <dbReference type="Proteomes" id="UP000838100"/>
    </source>
</evidence>
<evidence type="ECO:0000256" key="8">
    <source>
        <dbReference type="ARBA" id="ARBA00023077"/>
    </source>
</evidence>
<keyword evidence="3 11" id="KW-1134">Transmembrane beta strand</keyword>
<evidence type="ECO:0000256" key="10">
    <source>
        <dbReference type="ARBA" id="ARBA00023237"/>
    </source>
</evidence>
<dbReference type="InterPro" id="IPR000531">
    <property type="entry name" value="Beta-barrel_TonB"/>
</dbReference>
<keyword evidence="16" id="KW-0675">Receptor</keyword>
<evidence type="ECO:0000259" key="15">
    <source>
        <dbReference type="Pfam" id="PF07715"/>
    </source>
</evidence>